<keyword evidence="3 9" id="KW-0479">Metal-binding</keyword>
<comment type="caution">
    <text evidence="11">The sequence shown here is derived from an EMBL/GenBank/DDBJ whole genome shotgun (WGS) entry which is preliminary data.</text>
</comment>
<name>A0A3R7SPP5_PENVA</name>
<dbReference type="InterPro" id="IPR036291">
    <property type="entry name" value="NAD(P)-bd_dom_sf"/>
</dbReference>
<dbReference type="Pfam" id="PF08240">
    <property type="entry name" value="ADH_N"/>
    <property type="match status" value="1"/>
</dbReference>
<reference evidence="11 12" key="2">
    <citation type="submission" date="2019-01" db="EMBL/GenBank/DDBJ databases">
        <title>The decoding of complex shrimp genome reveals the adaptation for benthos swimmer, frequently molting mechanism and breeding impact on genome.</title>
        <authorList>
            <person name="Sun Y."/>
            <person name="Gao Y."/>
            <person name="Yu Y."/>
        </authorList>
    </citation>
    <scope>NUCLEOTIDE SEQUENCE [LARGE SCALE GENOMIC DNA]</scope>
    <source>
        <tissue evidence="11">Muscle</tissue>
    </source>
</reference>
<dbReference type="GO" id="GO:0006062">
    <property type="term" value="P:sorbitol catabolic process"/>
    <property type="evidence" value="ECO:0007669"/>
    <property type="project" value="TreeGrafter"/>
</dbReference>
<dbReference type="InterPro" id="IPR002328">
    <property type="entry name" value="ADH_Zn_CS"/>
</dbReference>
<dbReference type="Gene3D" id="3.90.180.10">
    <property type="entry name" value="Medium-chain alcohol dehydrogenases, catalytic domain"/>
    <property type="match status" value="1"/>
</dbReference>
<dbReference type="FunFam" id="3.40.50.720:FF:000068">
    <property type="entry name" value="Sorbitol dehydrogenase"/>
    <property type="match status" value="1"/>
</dbReference>
<reference evidence="11 12" key="1">
    <citation type="submission" date="2018-04" db="EMBL/GenBank/DDBJ databases">
        <authorList>
            <person name="Zhang X."/>
            <person name="Yuan J."/>
            <person name="Li F."/>
            <person name="Xiang J."/>
        </authorList>
    </citation>
    <scope>NUCLEOTIDE SEQUENCE [LARGE SCALE GENOMIC DNA]</scope>
    <source>
        <tissue evidence="11">Muscle</tissue>
    </source>
</reference>
<dbReference type="InterPro" id="IPR045306">
    <property type="entry name" value="SDH-like"/>
</dbReference>
<dbReference type="PANTHER" id="PTHR43161:SF9">
    <property type="entry name" value="SORBITOL DEHYDROGENASE"/>
    <property type="match status" value="1"/>
</dbReference>
<evidence type="ECO:0000256" key="7">
    <source>
        <dbReference type="ARBA" id="ARBA00026132"/>
    </source>
</evidence>
<dbReference type="InterPro" id="IPR020843">
    <property type="entry name" value="ER"/>
</dbReference>
<comment type="similarity">
    <text evidence="2 9">Belongs to the zinc-containing alcohol dehydrogenase family.</text>
</comment>
<dbReference type="InterPro" id="IPR013149">
    <property type="entry name" value="ADH-like_C"/>
</dbReference>
<evidence type="ECO:0000256" key="4">
    <source>
        <dbReference type="ARBA" id="ARBA00022833"/>
    </source>
</evidence>
<comment type="cofactor">
    <cofactor evidence="1 9">
        <name>Zn(2+)</name>
        <dbReference type="ChEBI" id="CHEBI:29105"/>
    </cofactor>
</comment>
<evidence type="ECO:0000256" key="3">
    <source>
        <dbReference type="ARBA" id="ARBA00022723"/>
    </source>
</evidence>
<evidence type="ECO:0000259" key="10">
    <source>
        <dbReference type="SMART" id="SM00829"/>
    </source>
</evidence>
<evidence type="ECO:0000256" key="9">
    <source>
        <dbReference type="RuleBase" id="RU361277"/>
    </source>
</evidence>
<feature type="domain" description="Enoyl reductase (ER)" evidence="10">
    <location>
        <begin position="9"/>
        <end position="345"/>
    </location>
</feature>
<evidence type="ECO:0000256" key="2">
    <source>
        <dbReference type="ARBA" id="ARBA00008072"/>
    </source>
</evidence>
<dbReference type="SMART" id="SM00829">
    <property type="entry name" value="PKS_ER"/>
    <property type="match status" value="1"/>
</dbReference>
<sequence>MNRFPVLHGIDDLRMESHPIPEVGPNEVLLRMSRVGLCGSDLAMVYRGMLGDLVIQTPMGIGHEASGVVAKCGSAVTHLKPGDRVTIEPGNCCGNCDFCKAGHYNNCVKDNFYTLPMPNPGCIAHYFKHRGDLCHKLPETVSQEEGALMEPFSVAIHACRRSKVTAGTTVLVCGAGPIGLLCLLAARAMGAKSILVTDVRPERLETASKMGADFTMLVGGADPQKEAKRIEEVMGCMPEVTLECTGVEVAFQTAIYATRACGVVVMVGLPAADLKLPLVRAGIREVDIIGVFRFLNCFPIAIDLVARGVVDVKPLITHRFKFEEFNKAFEFFRSGKDGAIKCMVICD</sequence>
<evidence type="ECO:0000313" key="11">
    <source>
        <dbReference type="EMBL" id="ROT69782.1"/>
    </source>
</evidence>
<dbReference type="Pfam" id="PF00107">
    <property type="entry name" value="ADH_zinc_N"/>
    <property type="match status" value="1"/>
</dbReference>
<evidence type="ECO:0000256" key="1">
    <source>
        <dbReference type="ARBA" id="ARBA00001947"/>
    </source>
</evidence>
<dbReference type="PANTHER" id="PTHR43161">
    <property type="entry name" value="SORBITOL DEHYDROGENASE"/>
    <property type="match status" value="1"/>
</dbReference>
<keyword evidence="5" id="KW-0560">Oxidoreductase</keyword>
<dbReference type="GO" id="GO:0008270">
    <property type="term" value="F:zinc ion binding"/>
    <property type="evidence" value="ECO:0007669"/>
    <property type="project" value="InterPro"/>
</dbReference>
<dbReference type="STRING" id="6689.A0A3R7SPP5"/>
<dbReference type="Gene3D" id="3.40.50.720">
    <property type="entry name" value="NAD(P)-binding Rossmann-like Domain"/>
    <property type="match status" value="1"/>
</dbReference>
<accession>A0A3R7SPP5</accession>
<dbReference type="InterPro" id="IPR013154">
    <property type="entry name" value="ADH-like_N"/>
</dbReference>
<dbReference type="AlphaFoldDB" id="A0A3R7SPP5"/>
<dbReference type="EMBL" id="QCYY01002519">
    <property type="protein sequence ID" value="ROT69782.1"/>
    <property type="molecule type" value="Genomic_DNA"/>
</dbReference>
<evidence type="ECO:0000256" key="6">
    <source>
        <dbReference type="ARBA" id="ARBA00023027"/>
    </source>
</evidence>
<dbReference type="OrthoDB" id="1879366at2759"/>
<dbReference type="InterPro" id="IPR011032">
    <property type="entry name" value="GroES-like_sf"/>
</dbReference>
<dbReference type="SUPFAM" id="SSF50129">
    <property type="entry name" value="GroES-like"/>
    <property type="match status" value="1"/>
</dbReference>
<gene>
    <name evidence="11" type="ORF">C7M84_011997</name>
</gene>
<dbReference type="PROSITE" id="PS00059">
    <property type="entry name" value="ADH_ZINC"/>
    <property type="match status" value="1"/>
</dbReference>
<dbReference type="GO" id="GO:0003939">
    <property type="term" value="F:L-iditol 2-dehydrogenase (NAD+) activity"/>
    <property type="evidence" value="ECO:0007669"/>
    <property type="project" value="TreeGrafter"/>
</dbReference>
<dbReference type="SUPFAM" id="SSF51735">
    <property type="entry name" value="NAD(P)-binding Rossmann-fold domains"/>
    <property type="match status" value="1"/>
</dbReference>
<dbReference type="Proteomes" id="UP000283509">
    <property type="component" value="Unassembled WGS sequence"/>
</dbReference>
<evidence type="ECO:0000256" key="8">
    <source>
        <dbReference type="ARBA" id="ARBA00032485"/>
    </source>
</evidence>
<protein>
    <recommendedName>
        <fullName evidence="7">Sorbitol dehydrogenase</fullName>
    </recommendedName>
    <alternativeName>
        <fullName evidence="8">Polyol dehydrogenase</fullName>
    </alternativeName>
</protein>
<keyword evidence="4 9" id="KW-0862">Zinc</keyword>
<proteinExistence type="inferred from homology"/>
<evidence type="ECO:0000313" key="12">
    <source>
        <dbReference type="Proteomes" id="UP000283509"/>
    </source>
</evidence>
<keyword evidence="12" id="KW-1185">Reference proteome</keyword>
<evidence type="ECO:0000256" key="5">
    <source>
        <dbReference type="ARBA" id="ARBA00023002"/>
    </source>
</evidence>
<dbReference type="CDD" id="cd05285">
    <property type="entry name" value="sorbitol_DH"/>
    <property type="match status" value="1"/>
</dbReference>
<keyword evidence="6" id="KW-0520">NAD</keyword>
<organism evidence="11 12">
    <name type="scientific">Penaeus vannamei</name>
    <name type="common">Whiteleg shrimp</name>
    <name type="synonym">Litopenaeus vannamei</name>
    <dbReference type="NCBI Taxonomy" id="6689"/>
    <lineage>
        <taxon>Eukaryota</taxon>
        <taxon>Metazoa</taxon>
        <taxon>Ecdysozoa</taxon>
        <taxon>Arthropoda</taxon>
        <taxon>Crustacea</taxon>
        <taxon>Multicrustacea</taxon>
        <taxon>Malacostraca</taxon>
        <taxon>Eumalacostraca</taxon>
        <taxon>Eucarida</taxon>
        <taxon>Decapoda</taxon>
        <taxon>Dendrobranchiata</taxon>
        <taxon>Penaeoidea</taxon>
        <taxon>Penaeidae</taxon>
        <taxon>Penaeus</taxon>
    </lineage>
</organism>